<dbReference type="RefSeq" id="WP_311367101.1">
    <property type="nucleotide sequence ID" value="NZ_JAVRHX010000001.1"/>
</dbReference>
<dbReference type="Proteomes" id="UP001253545">
    <property type="component" value="Unassembled WGS sequence"/>
</dbReference>
<gene>
    <name evidence="1" type="ORF">RM552_01890</name>
</gene>
<evidence type="ECO:0000313" key="1">
    <source>
        <dbReference type="EMBL" id="MDT0593593.1"/>
    </source>
</evidence>
<proteinExistence type="predicted"/>
<evidence type="ECO:0000313" key="2">
    <source>
        <dbReference type="Proteomes" id="UP001253545"/>
    </source>
</evidence>
<comment type="caution">
    <text evidence="1">The sequence shown here is derived from an EMBL/GenBank/DDBJ whole genome shotgun (WGS) entry which is preliminary data.</text>
</comment>
<reference evidence="1 2" key="1">
    <citation type="submission" date="2023-09" db="EMBL/GenBank/DDBJ databases">
        <authorList>
            <person name="Rey-Velasco X."/>
        </authorList>
    </citation>
    <scope>NUCLEOTIDE SEQUENCE [LARGE SCALE GENOMIC DNA]</scope>
    <source>
        <strain evidence="1 2">P117</strain>
    </source>
</reference>
<name>A0ABU2ZLT7_9ALTE</name>
<keyword evidence="2" id="KW-1185">Reference proteome</keyword>
<organism evidence="1 2">
    <name type="scientific">Glaciecola petra</name>
    <dbReference type="NCBI Taxonomy" id="3075602"/>
    <lineage>
        <taxon>Bacteria</taxon>
        <taxon>Pseudomonadati</taxon>
        <taxon>Pseudomonadota</taxon>
        <taxon>Gammaproteobacteria</taxon>
        <taxon>Alteromonadales</taxon>
        <taxon>Alteromonadaceae</taxon>
        <taxon>Glaciecola</taxon>
    </lineage>
</organism>
<accession>A0ABU2ZLT7</accession>
<dbReference type="EMBL" id="JAVRHX010000001">
    <property type="protein sequence ID" value="MDT0593593.1"/>
    <property type="molecule type" value="Genomic_DNA"/>
</dbReference>
<protein>
    <recommendedName>
        <fullName evidence="3">TIGR03016 family PEP-CTERM system-associated outer membrane protein</fullName>
    </recommendedName>
</protein>
<sequence>MSKMRYGLVSFIFILTSIPFGKLSSAGEVVYDAGIETEYVDQRVDVVNDQSRIDAGNIILRPYLAMIYTARDANLFIRADHYNTYRNLEDENLTNNYTEFSFRGDYSIVRNLLVLRASGANGFRSPSAETLLVDDFLLNTDQLSKTQFSRISADFTLPRGDYFGLDFSTGYANQTVRSNDNIGNNSLFIDLNNDSYFFNLNAISGETIKNARITLDADINYIKRDLNADFVSQIVSLNNDIKLFGQIGLALNATYENNDVKSTEESIDRLREFYSAGVGLIWQTDNERSIEVAVNRSKSNSNGANIDDDEELNDEEDTFMSVDINWRFSNRTYLEALFSRRFFGDSASVLLTHSLRNWRTRISYTEDVSTNLRLLANNDQGLFICDNGSTDIADCSLTDSLDTQLDTGQFLVPFTTQTLSLNDQVLLLKRFSFETAVTRRRTTLSITGTVADQTELETIRDLRTEQFGANVVFAFSRKTDLKIGHILSRTNGILEDNSIVDTTVNETNIRLIRKLTRRFSASLAFRKLKRDGDFDQIAGTGGIEGPFTDNRITFSVKYNYGNRR</sequence>
<evidence type="ECO:0008006" key="3">
    <source>
        <dbReference type="Google" id="ProtNLM"/>
    </source>
</evidence>